<feature type="region of interest" description="Disordered" evidence="1">
    <location>
        <begin position="236"/>
        <end position="258"/>
    </location>
</feature>
<organism evidence="2 3">
    <name type="scientific">Phytophthora fragariaefolia</name>
    <dbReference type="NCBI Taxonomy" id="1490495"/>
    <lineage>
        <taxon>Eukaryota</taxon>
        <taxon>Sar</taxon>
        <taxon>Stramenopiles</taxon>
        <taxon>Oomycota</taxon>
        <taxon>Peronosporomycetes</taxon>
        <taxon>Peronosporales</taxon>
        <taxon>Peronosporaceae</taxon>
        <taxon>Phytophthora</taxon>
    </lineage>
</organism>
<name>A0A9W6Y0F1_9STRA</name>
<comment type="caution">
    <text evidence="2">The sequence shown here is derived from an EMBL/GenBank/DDBJ whole genome shotgun (WGS) entry which is preliminary data.</text>
</comment>
<feature type="region of interest" description="Disordered" evidence="1">
    <location>
        <begin position="128"/>
        <end position="212"/>
    </location>
</feature>
<evidence type="ECO:0000313" key="2">
    <source>
        <dbReference type="EMBL" id="GMF49389.1"/>
    </source>
</evidence>
<proteinExistence type="predicted"/>
<protein>
    <submittedName>
        <fullName evidence="2">Unnamed protein product</fullName>
    </submittedName>
</protein>
<feature type="compositionally biased region" description="Acidic residues" evidence="1">
    <location>
        <begin position="128"/>
        <end position="146"/>
    </location>
</feature>
<dbReference type="OrthoDB" id="116119at2759"/>
<evidence type="ECO:0000256" key="1">
    <source>
        <dbReference type="SAM" id="MobiDB-lite"/>
    </source>
</evidence>
<sequence length="274" mass="31273">MVWTQNEHLRLARAWQESLKAKNGDGKAGKKTNTVTGLNKAIYERFEALSGDSSSRSIYMVVARKELLQHSYDFIRGFRNDNAGMEWFALATKKQRALMKTAGGERVVPLDEHVFSALDKFLGTTPDEIEAETESSEATETDGDSSEGDKYQKVFSQRMKPARKKMSTSRSPVKGITNPPEKAVKSALEEDTGELREERAEAKRRRVKSPREDVGVKEIMEQQSVGLVGFLEKRAEERAREQERNRQEREADQKFWAEETAKDRALLRELFTHD</sequence>
<keyword evidence="3" id="KW-1185">Reference proteome</keyword>
<feature type="compositionally biased region" description="Basic and acidic residues" evidence="1">
    <location>
        <begin position="182"/>
        <end position="201"/>
    </location>
</feature>
<dbReference type="Proteomes" id="UP001165121">
    <property type="component" value="Unassembled WGS sequence"/>
</dbReference>
<accession>A0A9W6Y0F1</accession>
<gene>
    <name evidence="2" type="ORF">Pfra01_001950900</name>
</gene>
<dbReference type="EMBL" id="BSXT01002522">
    <property type="protein sequence ID" value="GMF49389.1"/>
    <property type="molecule type" value="Genomic_DNA"/>
</dbReference>
<evidence type="ECO:0000313" key="3">
    <source>
        <dbReference type="Proteomes" id="UP001165121"/>
    </source>
</evidence>
<dbReference type="AlphaFoldDB" id="A0A9W6Y0F1"/>
<reference evidence="2" key="1">
    <citation type="submission" date="2023-04" db="EMBL/GenBank/DDBJ databases">
        <title>Phytophthora fragariaefolia NBRC 109709.</title>
        <authorList>
            <person name="Ichikawa N."/>
            <person name="Sato H."/>
            <person name="Tonouchi N."/>
        </authorList>
    </citation>
    <scope>NUCLEOTIDE SEQUENCE</scope>
    <source>
        <strain evidence="2">NBRC 109709</strain>
    </source>
</reference>